<dbReference type="VEuPathDB" id="FungiDB:VP01_1740g2"/>
<dbReference type="Proteomes" id="UP000037035">
    <property type="component" value="Unassembled WGS sequence"/>
</dbReference>
<comment type="caution">
    <text evidence="2">The sequence shown here is derived from an EMBL/GenBank/DDBJ whole genome shotgun (WGS) entry which is preliminary data.</text>
</comment>
<organism evidence="2 3">
    <name type="scientific">Puccinia sorghi</name>
    <dbReference type="NCBI Taxonomy" id="27349"/>
    <lineage>
        <taxon>Eukaryota</taxon>
        <taxon>Fungi</taxon>
        <taxon>Dikarya</taxon>
        <taxon>Basidiomycota</taxon>
        <taxon>Pucciniomycotina</taxon>
        <taxon>Pucciniomycetes</taxon>
        <taxon>Pucciniales</taxon>
        <taxon>Pucciniaceae</taxon>
        <taxon>Puccinia</taxon>
    </lineage>
</organism>
<protein>
    <submittedName>
        <fullName evidence="2">Putative signal peptide protein</fullName>
    </submittedName>
</protein>
<dbReference type="AlphaFoldDB" id="A0A0L6VH19"/>
<proteinExistence type="predicted"/>
<name>A0A0L6VH19_9BASI</name>
<dbReference type="EMBL" id="LAVV01006549">
    <property type="protein sequence ID" value="KNZ59395.1"/>
    <property type="molecule type" value="Genomic_DNA"/>
</dbReference>
<evidence type="ECO:0000313" key="3">
    <source>
        <dbReference type="Proteomes" id="UP000037035"/>
    </source>
</evidence>
<sequence>MALSLPAHNFCLIFLPAFVLQNVSNVRLISSSSLIDQTAGRDMKENRNGCVQKKLAQPPAVDMQKFPRSFCCYSNLSPRLFQPIFEAQSLCRLHSDCAKKLTYASGFSQKTLRTLRTSILGVVQPIPNLTSLIRPQIIYIKLKIFSHIFQMLMSLGEIIQKICVYTHFLQTFGPLGAPIQNLCAPQVVSSIWPKTHFGPFALCQIPFQNMPGDMQLNCVLIRPYSLLLKILCHCPLFIGDFLKWLSLIIESAVVQFSHAQAPLKLAQQRLINAWLASSTIHFSIIFPRLMGRSIFVLQPGLSWHEGGMGWVFLFEGSELRVLEVEFSALCDALKIQYVCVCCIDPDTLIRKLVHPQGANMVNVEGLERWVEDIISLSTNLEE</sequence>
<feature type="chain" id="PRO_5005568476" evidence="1">
    <location>
        <begin position="22"/>
        <end position="382"/>
    </location>
</feature>
<feature type="signal peptide" evidence="1">
    <location>
        <begin position="1"/>
        <end position="21"/>
    </location>
</feature>
<keyword evidence="1" id="KW-0732">Signal</keyword>
<evidence type="ECO:0000256" key="1">
    <source>
        <dbReference type="SAM" id="SignalP"/>
    </source>
</evidence>
<keyword evidence="3" id="KW-1185">Reference proteome</keyword>
<gene>
    <name evidence="2" type="ORF">VP01_1740g2</name>
</gene>
<evidence type="ECO:0000313" key="2">
    <source>
        <dbReference type="EMBL" id="KNZ59395.1"/>
    </source>
</evidence>
<accession>A0A0L6VH19</accession>
<reference evidence="2 3" key="1">
    <citation type="submission" date="2015-08" db="EMBL/GenBank/DDBJ databases">
        <title>Next Generation Sequencing and Analysis of the Genome of Puccinia sorghi L Schw, the Causal Agent of Maize Common Rust.</title>
        <authorList>
            <person name="Rochi L."/>
            <person name="Burguener G."/>
            <person name="Darino M."/>
            <person name="Turjanski A."/>
            <person name="Kreff E."/>
            <person name="Dieguez M.J."/>
            <person name="Sacco F."/>
        </authorList>
    </citation>
    <scope>NUCLEOTIDE SEQUENCE [LARGE SCALE GENOMIC DNA]</scope>
    <source>
        <strain evidence="2 3">RO10H11247</strain>
    </source>
</reference>